<feature type="signal peptide" evidence="1">
    <location>
        <begin position="1"/>
        <end position="21"/>
    </location>
</feature>
<evidence type="ECO:0000313" key="3">
    <source>
        <dbReference type="Proteomes" id="UP000054925"/>
    </source>
</evidence>
<dbReference type="EMBL" id="FCOL02000002">
    <property type="protein sequence ID" value="SAL16538.1"/>
    <property type="molecule type" value="Genomic_DNA"/>
</dbReference>
<accession>A0A158F9K2</accession>
<reference evidence="2" key="1">
    <citation type="submission" date="2016-01" db="EMBL/GenBank/DDBJ databases">
        <authorList>
            <person name="Peeters C."/>
        </authorList>
    </citation>
    <scope>NUCLEOTIDE SEQUENCE [LARGE SCALE GENOMIC DNA]</scope>
    <source>
        <strain evidence="2">LMG 22937</strain>
    </source>
</reference>
<feature type="chain" id="PRO_5011116259" description="Lipoprotein" evidence="1">
    <location>
        <begin position="22"/>
        <end position="144"/>
    </location>
</feature>
<protein>
    <recommendedName>
        <fullName evidence="4">Lipoprotein</fullName>
    </recommendedName>
</protein>
<proteinExistence type="predicted"/>
<gene>
    <name evidence="2" type="ORF">AWB67_00427</name>
</gene>
<evidence type="ECO:0000313" key="2">
    <source>
        <dbReference type="EMBL" id="SAL16538.1"/>
    </source>
</evidence>
<evidence type="ECO:0000256" key="1">
    <source>
        <dbReference type="SAM" id="SignalP"/>
    </source>
</evidence>
<dbReference type="AlphaFoldDB" id="A0A158F9K2"/>
<dbReference type="Proteomes" id="UP000054925">
    <property type="component" value="Unassembled WGS sequence"/>
</dbReference>
<name>A0A158F9K2_9BURK</name>
<keyword evidence="1" id="KW-0732">Signal</keyword>
<evidence type="ECO:0008006" key="4">
    <source>
        <dbReference type="Google" id="ProtNLM"/>
    </source>
</evidence>
<dbReference type="OrthoDB" id="9111505at2"/>
<keyword evidence="3" id="KW-1185">Reference proteome</keyword>
<dbReference type="RefSeq" id="WP_087654594.1">
    <property type="nucleotide sequence ID" value="NZ_FCOL02000002.1"/>
</dbReference>
<sequence>MAGRRWWIGLAALILSGAAHAQSSAAGPIATSGGALQFVSNDGAQIAQIDGREFDRVKASRLRHFDDTSGPRETVARMIVETGDDLVLYDFRRNPPVVEKIGRRLKLVGVYWQPDEAVLKSTDGWYKFQRGKLTKLTSSKTIYH</sequence>
<comment type="caution">
    <text evidence="2">The sequence shown here is derived from an EMBL/GenBank/DDBJ whole genome shotgun (WGS) entry which is preliminary data.</text>
</comment>
<organism evidence="2 3">
    <name type="scientific">Caballeronia terrestris</name>
    <dbReference type="NCBI Taxonomy" id="1226301"/>
    <lineage>
        <taxon>Bacteria</taxon>
        <taxon>Pseudomonadati</taxon>
        <taxon>Pseudomonadota</taxon>
        <taxon>Betaproteobacteria</taxon>
        <taxon>Burkholderiales</taxon>
        <taxon>Burkholderiaceae</taxon>
        <taxon>Caballeronia</taxon>
    </lineage>
</organism>